<gene>
    <name evidence="5" type="ORF">ZIOFF_055831</name>
</gene>
<organism evidence="5 6">
    <name type="scientific">Zingiber officinale</name>
    <name type="common">Ginger</name>
    <name type="synonym">Amomum zingiber</name>
    <dbReference type="NCBI Taxonomy" id="94328"/>
    <lineage>
        <taxon>Eukaryota</taxon>
        <taxon>Viridiplantae</taxon>
        <taxon>Streptophyta</taxon>
        <taxon>Embryophyta</taxon>
        <taxon>Tracheophyta</taxon>
        <taxon>Spermatophyta</taxon>
        <taxon>Magnoliopsida</taxon>
        <taxon>Liliopsida</taxon>
        <taxon>Zingiberales</taxon>
        <taxon>Zingiberaceae</taxon>
        <taxon>Zingiber</taxon>
    </lineage>
</organism>
<feature type="region of interest" description="Disordered" evidence="3">
    <location>
        <begin position="263"/>
        <end position="309"/>
    </location>
</feature>
<dbReference type="SUPFAM" id="SSF47473">
    <property type="entry name" value="EF-hand"/>
    <property type="match status" value="1"/>
</dbReference>
<evidence type="ECO:0000256" key="1">
    <source>
        <dbReference type="ARBA" id="ARBA00022723"/>
    </source>
</evidence>
<dbReference type="InterPro" id="IPR039647">
    <property type="entry name" value="EF_hand_pair_protein_CML-like"/>
</dbReference>
<feature type="region of interest" description="Disordered" evidence="3">
    <location>
        <begin position="406"/>
        <end position="436"/>
    </location>
</feature>
<sequence length="436" mass="47732">MALLPPKLHGNSMFLAGQSHPQRMAWTTGRSNCSPYFPFTFREVAPRSASTMPIIQSPPPSLPPSQPIAVAVLDRDRQHIASRMRASERPSMEMMKEAEGPAHQFYATTSLLFPFLIAFVQFSVRFLSLLLQPGSCSTESLRDRGSPRPAVPRCEAAVSGDDLKLVLQGLGLVAEWEAGSGSGERVEVAQELLEEKTASLAELEEAFYVFNRKEDGFISAEEVWSVMRRLGLREEVSLDDCRRMIGVFDQDGDGRISPRRLGVVASTSGDPSGEPHGQRRPPQPTGLIPLGQHRQQPRHPSRQLNGASHVDPATQLKLAESFGVADDVFKYNLIGDVPPTQGRPATLAPNVIESSIGNLTNTLRAHFDNHRDATGEVDGEMSEEFQHDGLREQARGASVPRVMVGDPAGVVRQRAGRRHPLSRLRQPPPAGEANSL</sequence>
<dbReference type="Proteomes" id="UP000734854">
    <property type="component" value="Unassembled WGS sequence"/>
</dbReference>
<keyword evidence="1" id="KW-0479">Metal-binding</keyword>
<dbReference type="AlphaFoldDB" id="A0A8J5FH57"/>
<dbReference type="PROSITE" id="PS50222">
    <property type="entry name" value="EF_HAND_2"/>
    <property type="match status" value="2"/>
</dbReference>
<evidence type="ECO:0000259" key="4">
    <source>
        <dbReference type="PROSITE" id="PS50222"/>
    </source>
</evidence>
<feature type="domain" description="EF-hand" evidence="4">
    <location>
        <begin position="236"/>
        <end position="271"/>
    </location>
</feature>
<dbReference type="PANTHER" id="PTHR10891">
    <property type="entry name" value="EF-HAND CALCIUM-BINDING DOMAIN CONTAINING PROTEIN"/>
    <property type="match status" value="1"/>
</dbReference>
<protein>
    <recommendedName>
        <fullName evidence="4">EF-hand domain-containing protein</fullName>
    </recommendedName>
</protein>
<name>A0A8J5FH57_ZINOF</name>
<proteinExistence type="predicted"/>
<reference evidence="5 6" key="1">
    <citation type="submission" date="2020-08" db="EMBL/GenBank/DDBJ databases">
        <title>Plant Genome Project.</title>
        <authorList>
            <person name="Zhang R.-G."/>
        </authorList>
    </citation>
    <scope>NUCLEOTIDE SEQUENCE [LARGE SCALE GENOMIC DNA]</scope>
    <source>
        <tissue evidence="5">Rhizome</tissue>
    </source>
</reference>
<dbReference type="Pfam" id="PF13499">
    <property type="entry name" value="EF-hand_7"/>
    <property type="match status" value="1"/>
</dbReference>
<keyword evidence="6" id="KW-1185">Reference proteome</keyword>
<accession>A0A8J5FH57</accession>
<feature type="domain" description="EF-hand" evidence="4">
    <location>
        <begin position="198"/>
        <end position="233"/>
    </location>
</feature>
<evidence type="ECO:0000256" key="2">
    <source>
        <dbReference type="ARBA" id="ARBA00022737"/>
    </source>
</evidence>
<evidence type="ECO:0000313" key="5">
    <source>
        <dbReference type="EMBL" id="KAG6487246.1"/>
    </source>
</evidence>
<dbReference type="GO" id="GO:0005509">
    <property type="term" value="F:calcium ion binding"/>
    <property type="evidence" value="ECO:0007669"/>
    <property type="project" value="InterPro"/>
</dbReference>
<keyword evidence="2" id="KW-0677">Repeat</keyword>
<dbReference type="EMBL" id="JACMSC010000015">
    <property type="protein sequence ID" value="KAG6487246.1"/>
    <property type="molecule type" value="Genomic_DNA"/>
</dbReference>
<evidence type="ECO:0000313" key="6">
    <source>
        <dbReference type="Proteomes" id="UP000734854"/>
    </source>
</evidence>
<dbReference type="InterPro" id="IPR002048">
    <property type="entry name" value="EF_hand_dom"/>
</dbReference>
<dbReference type="CDD" id="cd00051">
    <property type="entry name" value="EFh"/>
    <property type="match status" value="1"/>
</dbReference>
<evidence type="ECO:0000256" key="3">
    <source>
        <dbReference type="SAM" id="MobiDB-lite"/>
    </source>
</evidence>
<comment type="caution">
    <text evidence="5">The sequence shown here is derived from an EMBL/GenBank/DDBJ whole genome shotgun (WGS) entry which is preliminary data.</text>
</comment>
<dbReference type="Gene3D" id="1.10.238.10">
    <property type="entry name" value="EF-hand"/>
    <property type="match status" value="1"/>
</dbReference>
<dbReference type="InterPro" id="IPR011992">
    <property type="entry name" value="EF-hand-dom_pair"/>
</dbReference>